<evidence type="ECO:0000313" key="2">
    <source>
        <dbReference type="EMBL" id="EYC17646.1"/>
    </source>
</evidence>
<feature type="domain" description="F-box" evidence="1">
    <location>
        <begin position="23"/>
        <end position="62"/>
    </location>
</feature>
<dbReference type="InterPro" id="IPR036047">
    <property type="entry name" value="F-box-like_dom_sf"/>
</dbReference>
<evidence type="ECO:0000259" key="1">
    <source>
        <dbReference type="Pfam" id="PF00646"/>
    </source>
</evidence>
<reference evidence="3" key="1">
    <citation type="journal article" date="2015" name="Nat. Genet.">
        <title>The genome and transcriptome of the zoonotic hookworm Ancylostoma ceylanicum identify infection-specific gene families.</title>
        <authorList>
            <person name="Schwarz E.M."/>
            <person name="Hu Y."/>
            <person name="Antoshechkin I."/>
            <person name="Miller M.M."/>
            <person name="Sternberg P.W."/>
            <person name="Aroian R.V."/>
        </authorList>
    </citation>
    <scope>NUCLEOTIDE SEQUENCE</scope>
    <source>
        <strain evidence="3">HY135</strain>
    </source>
</reference>
<sequence>MEEVPGMLIDFHITPDEHEFHRWSELPLDIKTMILEYIPFPTLRNFMFLSKECFSLVTKMNTLIFYVHLSNVGPENKIENFVQLSLSWPLPGKTEQEQFPTLYTLHFVEDEKGGCSIRRVTDDEEWKFISAGLHYHRSARFVALATLFHLTTYLNIRSVFAELVGVILLKYHLSQKSPEFLTSFQDALDPKDEEVFSMQPENRIIAKDKFFIKAGSNALIPLFLPFLEPGCPLVVFPLYGQEDIFLRTPFFDSALVHSSRELQIEVNNEVTDDQIVLFRAYDISMPAPKVTAKAINRMISEWLERKREINFIQLKGVHHVNIEDVLQGLEVVPWQEFLNMIQNREHWSGMPQQKCAGLHNGKNFLVVLVNDGSCQLMDVYYRNE</sequence>
<dbReference type="Pfam" id="PF00646">
    <property type="entry name" value="F-box"/>
    <property type="match status" value="1"/>
</dbReference>
<dbReference type="SUPFAM" id="SSF81383">
    <property type="entry name" value="F-box domain"/>
    <property type="match status" value="1"/>
</dbReference>
<keyword evidence="3" id="KW-1185">Reference proteome</keyword>
<protein>
    <recommendedName>
        <fullName evidence="1">F-box domain-containing protein</fullName>
    </recommendedName>
</protein>
<dbReference type="Proteomes" id="UP000024635">
    <property type="component" value="Unassembled WGS sequence"/>
</dbReference>
<organism evidence="2 3">
    <name type="scientific">Ancylostoma ceylanicum</name>
    <dbReference type="NCBI Taxonomy" id="53326"/>
    <lineage>
        <taxon>Eukaryota</taxon>
        <taxon>Metazoa</taxon>
        <taxon>Ecdysozoa</taxon>
        <taxon>Nematoda</taxon>
        <taxon>Chromadorea</taxon>
        <taxon>Rhabditida</taxon>
        <taxon>Rhabditina</taxon>
        <taxon>Rhabditomorpha</taxon>
        <taxon>Strongyloidea</taxon>
        <taxon>Ancylostomatidae</taxon>
        <taxon>Ancylostomatinae</taxon>
        <taxon>Ancylostoma</taxon>
    </lineage>
</organism>
<evidence type="ECO:0000313" key="3">
    <source>
        <dbReference type="Proteomes" id="UP000024635"/>
    </source>
</evidence>
<name>A0A016URU7_9BILA</name>
<gene>
    <name evidence="2" type="primary">Acey_s0030.g2192</name>
    <name evidence="2" type="ORF">Y032_0030g2192</name>
</gene>
<dbReference type="OrthoDB" id="10365797at2759"/>
<comment type="caution">
    <text evidence="2">The sequence shown here is derived from an EMBL/GenBank/DDBJ whole genome shotgun (WGS) entry which is preliminary data.</text>
</comment>
<accession>A0A016URU7</accession>
<proteinExistence type="predicted"/>
<dbReference type="InterPro" id="IPR001810">
    <property type="entry name" value="F-box_dom"/>
</dbReference>
<dbReference type="AlphaFoldDB" id="A0A016URU7"/>
<dbReference type="EMBL" id="JARK01001366">
    <property type="protein sequence ID" value="EYC17646.1"/>
    <property type="molecule type" value="Genomic_DNA"/>
</dbReference>